<name>A0A2H0UQ64_9BACT</name>
<dbReference type="InterPro" id="IPR047112">
    <property type="entry name" value="RecG/Mfd"/>
</dbReference>
<feature type="domain" description="Helicase C-terminal" evidence="10">
    <location>
        <begin position="493"/>
        <end position="654"/>
    </location>
</feature>
<dbReference type="GO" id="GO:0003677">
    <property type="term" value="F:DNA binding"/>
    <property type="evidence" value="ECO:0007669"/>
    <property type="project" value="UniProtKB-KW"/>
</dbReference>
<evidence type="ECO:0000256" key="6">
    <source>
        <dbReference type="ARBA" id="ARBA00023125"/>
    </source>
</evidence>
<keyword evidence="2" id="KW-0227">DNA damage</keyword>
<evidence type="ECO:0000256" key="1">
    <source>
        <dbReference type="ARBA" id="ARBA00022741"/>
    </source>
</evidence>
<dbReference type="EMBL" id="PFBB01000019">
    <property type="protein sequence ID" value="PIR88521.1"/>
    <property type="molecule type" value="Genomic_DNA"/>
</dbReference>
<keyword evidence="7" id="KW-0234">DNA repair</keyword>
<dbReference type="SMART" id="SM00487">
    <property type="entry name" value="DEXDc"/>
    <property type="match status" value="1"/>
</dbReference>
<proteinExistence type="predicted"/>
<evidence type="ECO:0000256" key="3">
    <source>
        <dbReference type="ARBA" id="ARBA00022801"/>
    </source>
</evidence>
<dbReference type="Pfam" id="PF19833">
    <property type="entry name" value="RecG_dom3_C"/>
    <property type="match status" value="1"/>
</dbReference>
<dbReference type="SMART" id="SM00490">
    <property type="entry name" value="HELICc"/>
    <property type="match status" value="1"/>
</dbReference>
<dbReference type="InterPro" id="IPR014001">
    <property type="entry name" value="Helicase_ATP-bd"/>
</dbReference>
<dbReference type="Gene3D" id="3.40.50.300">
    <property type="entry name" value="P-loop containing nucleotide triphosphate hydrolases"/>
    <property type="match status" value="2"/>
</dbReference>
<dbReference type="PANTHER" id="PTHR47964:SF1">
    <property type="entry name" value="ATP-DEPENDENT DNA HELICASE HOMOLOG RECG, CHLOROPLASTIC"/>
    <property type="match status" value="1"/>
</dbReference>
<sequence length="715" mass="80663">MANLVTLDTKLKDLKSVGGKYLPKLEKLGIITVRDLFWHFPNRYEDFSRVVKISQLRTGERVTIRAEVKKINVRRSFRRHMTITEVIVNDGTAGIPLVWFNQHFIAKTFKEGMWVSFAGKVFTTPKGNLSISNPKFEILRENSETTHTAGLIAVYPETRGITSKGIRHLLDLFFPIVDLPRDFIPTLILKKHNLPELSNALRWVHKPRLAEQAEQAQKRFSFEYLYLLQLNNLLLRASLAKETAPKLEFSKTELSKLLKRLPFELTGAQKQTLDEILEDIAGAKPMNRLLQGDVGSGKTVVVALASIIAAENDYQSVFMAPTEVLARQHYQTFLKMFGHLECGVGLVTASETRVFHRRGKDEKKTKAQMRKLIESGEVSIIIGTHSLIAGGSKTKPLKFPKLALAVVDEQHRFGVKQRAALLKQGSKLLPHFLSMSATPIPRTLTLTVFGDLDLSTINELPKGRKKIVSKIVDPKNRGKAYSFIRQNVEAGRQVFFIFPRIEKTELTDEQKQDKRSAMWQNVKSVKEEFDKLSRIVFPNLKLAMLHGKLKAEEKARVMNEFKEGKIDILVSTSVVEVGVDVANATVMVIEGAERFGLSQLYQFRGRVGRGEHQSFCLLFTDSHTETTHKRLEALISAKNGFELAEIDLQMRGPGEFFGNKQTGIPDMAMDALSDMQLVKKAQDAAKATLKGDPGLKENKELANKLEKMNNKIHLE</sequence>
<dbReference type="SUPFAM" id="SSF50249">
    <property type="entry name" value="Nucleic acid-binding proteins"/>
    <property type="match status" value="1"/>
</dbReference>
<accession>A0A2H0UQ64</accession>
<dbReference type="InterPro" id="IPR027417">
    <property type="entry name" value="P-loop_NTPase"/>
</dbReference>
<dbReference type="Pfam" id="PF00270">
    <property type="entry name" value="DEAD"/>
    <property type="match status" value="1"/>
</dbReference>
<dbReference type="InterPro" id="IPR011545">
    <property type="entry name" value="DEAD/DEAH_box_helicase_dom"/>
</dbReference>
<dbReference type="InterPro" id="IPR033454">
    <property type="entry name" value="RecG_wedge"/>
</dbReference>
<dbReference type="SUPFAM" id="SSF52540">
    <property type="entry name" value="P-loop containing nucleoside triphosphate hydrolases"/>
    <property type="match status" value="2"/>
</dbReference>
<dbReference type="Proteomes" id="UP000229615">
    <property type="component" value="Unassembled WGS sequence"/>
</dbReference>
<dbReference type="PROSITE" id="PS51192">
    <property type="entry name" value="HELICASE_ATP_BIND_1"/>
    <property type="match status" value="1"/>
</dbReference>
<dbReference type="Pfam" id="PF00271">
    <property type="entry name" value="Helicase_C"/>
    <property type="match status" value="1"/>
</dbReference>
<dbReference type="InterPro" id="IPR001650">
    <property type="entry name" value="Helicase_C-like"/>
</dbReference>
<evidence type="ECO:0000256" key="7">
    <source>
        <dbReference type="ARBA" id="ARBA00023204"/>
    </source>
</evidence>
<reference evidence="12" key="1">
    <citation type="submission" date="2017-09" db="EMBL/GenBank/DDBJ databases">
        <title>Depth-based differentiation of microbial function through sediment-hosted aquifers and enrichment of novel symbionts in the deep terrestrial subsurface.</title>
        <authorList>
            <person name="Probst A.J."/>
            <person name="Ladd B."/>
            <person name="Jarett J.K."/>
            <person name="Geller-Mcgrath D.E."/>
            <person name="Sieber C.M.K."/>
            <person name="Emerson J.B."/>
            <person name="Anantharaman K."/>
            <person name="Thomas B.C."/>
            <person name="Malmstrom R."/>
            <person name="Stieglmeier M."/>
            <person name="Klingl A."/>
            <person name="Woyke T."/>
            <person name="Ryan C.M."/>
            <person name="Banfield J.F."/>
        </authorList>
    </citation>
    <scope>NUCLEOTIDE SEQUENCE [LARGE SCALE GENOMIC DNA]</scope>
</reference>
<keyword evidence="6" id="KW-0238">DNA-binding</keyword>
<comment type="caution">
    <text evidence="11">The sequence shown here is derived from an EMBL/GenBank/DDBJ whole genome shotgun (WGS) entry which is preliminary data.</text>
</comment>
<keyword evidence="3" id="KW-0378">Hydrolase</keyword>
<evidence type="ECO:0000259" key="10">
    <source>
        <dbReference type="PROSITE" id="PS51194"/>
    </source>
</evidence>
<dbReference type="GO" id="GO:0005524">
    <property type="term" value="F:ATP binding"/>
    <property type="evidence" value="ECO:0007669"/>
    <property type="project" value="UniProtKB-KW"/>
</dbReference>
<dbReference type="GO" id="GO:0016787">
    <property type="term" value="F:hydrolase activity"/>
    <property type="evidence" value="ECO:0007669"/>
    <property type="project" value="UniProtKB-KW"/>
</dbReference>
<evidence type="ECO:0000313" key="12">
    <source>
        <dbReference type="Proteomes" id="UP000229615"/>
    </source>
</evidence>
<dbReference type="CDD" id="cd04488">
    <property type="entry name" value="RecG_wedge_OBF"/>
    <property type="match status" value="1"/>
</dbReference>
<dbReference type="NCBIfam" id="NF008165">
    <property type="entry name" value="PRK10917.1-3"/>
    <property type="match status" value="1"/>
</dbReference>
<dbReference type="PANTHER" id="PTHR47964">
    <property type="entry name" value="ATP-DEPENDENT DNA HELICASE HOMOLOG RECG, CHLOROPLASTIC"/>
    <property type="match status" value="1"/>
</dbReference>
<dbReference type="AlphaFoldDB" id="A0A2H0UQ64"/>
<dbReference type="InterPro" id="IPR012340">
    <property type="entry name" value="NA-bd_OB-fold"/>
</dbReference>
<keyword evidence="5" id="KW-0067">ATP-binding</keyword>
<protein>
    <recommendedName>
        <fullName evidence="8">Probable DNA 3'-5' helicase RecG</fullName>
    </recommendedName>
</protein>
<dbReference type="PROSITE" id="PS51194">
    <property type="entry name" value="HELICASE_CTER"/>
    <property type="match status" value="1"/>
</dbReference>
<evidence type="ECO:0000313" key="11">
    <source>
        <dbReference type="EMBL" id="PIR88521.1"/>
    </source>
</evidence>
<evidence type="ECO:0000256" key="4">
    <source>
        <dbReference type="ARBA" id="ARBA00022806"/>
    </source>
</evidence>
<evidence type="ECO:0000256" key="8">
    <source>
        <dbReference type="ARBA" id="ARBA00049819"/>
    </source>
</evidence>
<dbReference type="NCBIfam" id="NF008168">
    <property type="entry name" value="PRK10917.2-2"/>
    <property type="match status" value="1"/>
</dbReference>
<keyword evidence="1" id="KW-0547">Nucleotide-binding</keyword>
<dbReference type="GO" id="GO:0003678">
    <property type="term" value="F:DNA helicase activity"/>
    <property type="evidence" value="ECO:0007669"/>
    <property type="project" value="TreeGrafter"/>
</dbReference>
<dbReference type="Gene3D" id="2.40.50.140">
    <property type="entry name" value="Nucleic acid-binding proteins"/>
    <property type="match status" value="1"/>
</dbReference>
<organism evidence="11 12">
    <name type="scientific">Candidatus Harrisonbacteria bacterium CG10_big_fil_rev_8_21_14_0_10_44_23</name>
    <dbReference type="NCBI Taxonomy" id="1974585"/>
    <lineage>
        <taxon>Bacteria</taxon>
        <taxon>Candidatus Harrisoniibacteriota</taxon>
    </lineage>
</organism>
<gene>
    <name evidence="11" type="ORF">COU09_01840</name>
</gene>
<evidence type="ECO:0000256" key="2">
    <source>
        <dbReference type="ARBA" id="ARBA00022763"/>
    </source>
</evidence>
<dbReference type="GO" id="GO:0006281">
    <property type="term" value="P:DNA repair"/>
    <property type="evidence" value="ECO:0007669"/>
    <property type="project" value="UniProtKB-KW"/>
</dbReference>
<feature type="domain" description="Helicase ATP-binding" evidence="9">
    <location>
        <begin position="279"/>
        <end position="457"/>
    </location>
</feature>
<dbReference type="InterPro" id="IPR045562">
    <property type="entry name" value="RecG_dom3_C"/>
</dbReference>
<keyword evidence="4 11" id="KW-0347">Helicase</keyword>
<evidence type="ECO:0000259" key="9">
    <source>
        <dbReference type="PROSITE" id="PS51192"/>
    </source>
</evidence>
<evidence type="ECO:0000256" key="5">
    <source>
        <dbReference type="ARBA" id="ARBA00022840"/>
    </source>
</evidence>
<dbReference type="Pfam" id="PF17191">
    <property type="entry name" value="RecG_wedge"/>
    <property type="match status" value="1"/>
</dbReference>